<protein>
    <submittedName>
        <fullName evidence="2">Uncharacterized protein</fullName>
    </submittedName>
</protein>
<dbReference type="EMBL" id="PDHH01000005">
    <property type="protein sequence ID" value="PSM51841.1"/>
    <property type="molecule type" value="Genomic_DNA"/>
</dbReference>
<dbReference type="AlphaFoldDB" id="A0A2P8R009"/>
<sequence length="121" mass="13850">MRKTLLFLSVCFIVFIGIWAIFGKSSNEFIRDIKIIIFGLILIVNIISLIVIAIGEKDVVKYPVLAAFGTSLGSGFISGFLIFDRWILVFVFTILYSLPIFILQYKKKTFSNKIYKNDKKI</sequence>
<keyword evidence="3" id="KW-1185">Reference proteome</keyword>
<evidence type="ECO:0000256" key="1">
    <source>
        <dbReference type="SAM" id="Phobius"/>
    </source>
</evidence>
<evidence type="ECO:0000313" key="3">
    <source>
        <dbReference type="Proteomes" id="UP000240535"/>
    </source>
</evidence>
<accession>A0A2P8R009</accession>
<evidence type="ECO:0000313" key="2">
    <source>
        <dbReference type="EMBL" id="PSM51841.1"/>
    </source>
</evidence>
<proteinExistence type="predicted"/>
<comment type="caution">
    <text evidence="2">The sequence shown here is derived from an EMBL/GenBank/DDBJ whole genome shotgun (WGS) entry which is preliminary data.</text>
</comment>
<feature type="transmembrane region" description="Helical" evidence="1">
    <location>
        <begin position="87"/>
        <end position="105"/>
    </location>
</feature>
<keyword evidence="1" id="KW-0472">Membrane</keyword>
<feature type="transmembrane region" description="Helical" evidence="1">
    <location>
        <begin position="33"/>
        <end position="55"/>
    </location>
</feature>
<dbReference type="Proteomes" id="UP000240535">
    <property type="component" value="Unassembled WGS sequence"/>
</dbReference>
<keyword evidence="1" id="KW-0812">Transmembrane</keyword>
<gene>
    <name evidence="2" type="ORF">CQ405_06870</name>
</gene>
<keyword evidence="1" id="KW-1133">Transmembrane helix</keyword>
<reference evidence="3" key="1">
    <citation type="submission" date="2017-10" db="EMBL/GenBank/DDBJ databases">
        <title>Campylobacter species from seals.</title>
        <authorList>
            <person name="Gilbert M.J."/>
            <person name="Zomer A.L."/>
            <person name="Timmerman A.J."/>
            <person name="Duim B."/>
            <person name="Wagenaar J.A."/>
        </authorList>
    </citation>
    <scope>NUCLEOTIDE SEQUENCE [LARGE SCALE GENOMIC DNA]</scope>
    <source>
        <strain evidence="3">17S00004-5</strain>
    </source>
</reference>
<dbReference type="RefSeq" id="WP_106872018.1">
    <property type="nucleotide sequence ID" value="NZ_CP053841.1"/>
</dbReference>
<dbReference type="OrthoDB" id="9975029at2"/>
<organism evidence="2 3">
    <name type="scientific">Campylobacter blaseri</name>
    <dbReference type="NCBI Taxonomy" id="2042961"/>
    <lineage>
        <taxon>Bacteria</taxon>
        <taxon>Pseudomonadati</taxon>
        <taxon>Campylobacterota</taxon>
        <taxon>Epsilonproteobacteria</taxon>
        <taxon>Campylobacterales</taxon>
        <taxon>Campylobacteraceae</taxon>
        <taxon>Campylobacter</taxon>
    </lineage>
</organism>
<feature type="transmembrane region" description="Helical" evidence="1">
    <location>
        <begin position="62"/>
        <end position="81"/>
    </location>
</feature>
<name>A0A2P8R009_9BACT</name>